<comment type="similarity">
    <text evidence="2">Belongs to the helicase family. RLR subfamily.</text>
</comment>
<protein>
    <recommendedName>
        <fullName evidence="3">RNA helicase</fullName>
        <ecNumber evidence="3">3.6.4.13</ecNumber>
    </recommendedName>
</protein>
<evidence type="ECO:0000256" key="8">
    <source>
        <dbReference type="ARBA" id="ARBA00022723"/>
    </source>
</evidence>
<dbReference type="Pfam" id="PF11648">
    <property type="entry name" value="RIG-I_C-RD"/>
    <property type="match status" value="1"/>
</dbReference>
<reference evidence="24" key="2">
    <citation type="submission" date="2025-09" db="UniProtKB">
        <authorList>
            <consortium name="Ensembl"/>
        </authorList>
    </citation>
    <scope>IDENTIFICATION</scope>
</reference>
<dbReference type="GO" id="GO:0016787">
    <property type="term" value="F:hydrolase activity"/>
    <property type="evidence" value="ECO:0007669"/>
    <property type="project" value="UniProtKB-KW"/>
</dbReference>
<evidence type="ECO:0000256" key="16">
    <source>
        <dbReference type="ARBA" id="ARBA00022859"/>
    </source>
</evidence>
<feature type="compositionally biased region" description="Polar residues" evidence="20">
    <location>
        <begin position="293"/>
        <end position="308"/>
    </location>
</feature>
<evidence type="ECO:0000256" key="14">
    <source>
        <dbReference type="ARBA" id="ARBA00022840"/>
    </source>
</evidence>
<feature type="compositionally biased region" description="Low complexity" evidence="20">
    <location>
        <begin position="263"/>
        <end position="292"/>
    </location>
</feature>
<comment type="subcellular location">
    <subcellularLocation>
        <location evidence="1">Cytoplasm</location>
    </subcellularLocation>
</comment>
<dbReference type="GO" id="GO:0003725">
    <property type="term" value="F:double-stranded RNA binding"/>
    <property type="evidence" value="ECO:0007669"/>
    <property type="project" value="TreeGrafter"/>
</dbReference>
<dbReference type="GO" id="GO:0039530">
    <property type="term" value="P:MDA-5 signaling pathway"/>
    <property type="evidence" value="ECO:0007669"/>
    <property type="project" value="TreeGrafter"/>
</dbReference>
<comment type="catalytic activity">
    <reaction evidence="19">
        <text>ATP + H2O = ADP + phosphate + H(+)</text>
        <dbReference type="Rhea" id="RHEA:13065"/>
        <dbReference type="ChEBI" id="CHEBI:15377"/>
        <dbReference type="ChEBI" id="CHEBI:15378"/>
        <dbReference type="ChEBI" id="CHEBI:30616"/>
        <dbReference type="ChEBI" id="CHEBI:43474"/>
        <dbReference type="ChEBI" id="CHEBI:456216"/>
        <dbReference type="EC" id="3.6.4.13"/>
    </reaction>
    <physiologicalReaction direction="left-to-right" evidence="19">
        <dbReference type="Rhea" id="RHEA:13066"/>
    </physiologicalReaction>
</comment>
<dbReference type="GO" id="GO:0003724">
    <property type="term" value="F:RNA helicase activity"/>
    <property type="evidence" value="ECO:0007669"/>
    <property type="project" value="UniProtKB-EC"/>
</dbReference>
<dbReference type="PANTHER" id="PTHR14074:SF14">
    <property type="entry name" value="INTERFERON-INDUCED HELICASE C DOMAIN-CONTAINING PROTEIN 1"/>
    <property type="match status" value="1"/>
</dbReference>
<dbReference type="InterPro" id="IPR014001">
    <property type="entry name" value="Helicase_ATP-bd"/>
</dbReference>
<dbReference type="Gene3D" id="1.10.533.10">
    <property type="entry name" value="Death Domain, Fas"/>
    <property type="match status" value="2"/>
</dbReference>
<keyword evidence="13" id="KW-0862">Zinc</keyword>
<name>A0A8C5R4A6_9ANUR</name>
<dbReference type="GO" id="GO:0140374">
    <property type="term" value="P:antiviral innate immune response"/>
    <property type="evidence" value="ECO:0007669"/>
    <property type="project" value="TreeGrafter"/>
</dbReference>
<keyword evidence="6" id="KW-0597">Phosphoprotein</keyword>
<feature type="domain" description="Helicase C-terminal" evidence="22">
    <location>
        <begin position="697"/>
        <end position="869"/>
    </location>
</feature>
<evidence type="ECO:0000256" key="10">
    <source>
        <dbReference type="ARBA" id="ARBA00022741"/>
    </source>
</evidence>
<sequence>MQDDGSENQNLFMIRCFRPRLIKSIQVISILDYLHSIDIDVRTKIKAVAQNHGDPEATRMLLDHIEKGPRETGWFAEFVNALETECSQAALYVAAENIPSPSMEAKNDECELLIRLLCPELVKKLEPDETCKICREKKICTDEDVEVITAMCQQKGLICASRELLVRITKKKNWFPKFIEVLNEMGYQELATSLSGGSLDESTEVNESAEPEDIDKSKLSNGQLKQETGICDGDVSVNSNESQNPENSIKTLEISYEENSAPSDLDSSSTDLSVNQSYDNNENSSESDLDSSIANLSLNQSCESNGKGNESDHDMDRASPVNNISLRSYQMEVAKPALEGKNIIICLPTGSGKTRVAVYIAREHLDKRNELGLPAKVIVLVNKVPLVDQHYRREFNPYLKDRYKIDKISGESALKVSFHPVVKKNDVIICTAQILENSLIQAAEDEQEGVKLSDFSLIIIDECHHTQKDAVYNNIMIRYVKMKKKNLQRKKINKPLLAVPQILGLTASPGVGGAKNSKKAEEHILKICANLDADNIMIVQENIDQLREHVKEPCKRVEIAEDKKRNPFGDKINEMMEEIQNYGALFPKSDFGTQSFEQWVVQKEKSAAKEGNRKEHVCAEHLKKYNDALIINDTIRMTDAFNHLTKFYSEEKAKQARLSEENEGASAVHMDETDDFLIKLFYKHTKELKRISKQPEYENEKLIILRESIMMEFTRKYNARGIIFTKTRQSAVALHEWIDGNEKFREVGVRPHYLIGAGSNSDFKAMTPNEQREVLNKFSTGSINLLLATTVAEEGLDIKECNFVINYGQVTNEISMVQARGRARDEDSSFVLIASNSSGAVEHDTVNERREQMMYKAIQKVKSMTRKEYLDKIQEYQCQNIIEKRAKNKKKMVKDIKYDPSVVTFHCMKCSLKAFSGIDIYVIENMHHVNTTESFKELYGKGENKSLHAKHANYQTNREIFCKSCSRPWGTMMVHKGYDLPCVRILNFVVKYKANKMTPETFEQWRDVPIKFPEFKCAEVELSTDESDED</sequence>
<dbReference type="InterPro" id="IPR021673">
    <property type="entry name" value="RLR_CTR"/>
</dbReference>
<dbReference type="Gene3D" id="1.20.1320.30">
    <property type="match status" value="1"/>
</dbReference>
<evidence type="ECO:0000313" key="25">
    <source>
        <dbReference type="Proteomes" id="UP000694569"/>
    </source>
</evidence>
<dbReference type="PROSITE" id="PS51194">
    <property type="entry name" value="HELICASE_CTER"/>
    <property type="match status" value="1"/>
</dbReference>
<evidence type="ECO:0000256" key="6">
    <source>
        <dbReference type="ARBA" id="ARBA00022553"/>
    </source>
</evidence>
<dbReference type="SUPFAM" id="SSF47986">
    <property type="entry name" value="DEATH domain"/>
    <property type="match status" value="1"/>
</dbReference>
<evidence type="ECO:0000256" key="2">
    <source>
        <dbReference type="ARBA" id="ARBA00006866"/>
    </source>
</evidence>
<feature type="compositionally biased region" description="Acidic residues" evidence="20">
    <location>
        <begin position="201"/>
        <end position="213"/>
    </location>
</feature>
<dbReference type="SMART" id="SM00487">
    <property type="entry name" value="DEXDc"/>
    <property type="match status" value="1"/>
</dbReference>
<evidence type="ECO:0000256" key="20">
    <source>
        <dbReference type="SAM" id="MobiDB-lite"/>
    </source>
</evidence>
<evidence type="ECO:0000256" key="1">
    <source>
        <dbReference type="ARBA" id="ARBA00004496"/>
    </source>
</evidence>
<evidence type="ECO:0000256" key="9">
    <source>
        <dbReference type="ARBA" id="ARBA00022737"/>
    </source>
</evidence>
<feature type="region of interest" description="Disordered" evidence="20">
    <location>
        <begin position="258"/>
        <end position="319"/>
    </location>
</feature>
<dbReference type="InterPro" id="IPR001650">
    <property type="entry name" value="Helicase_C-like"/>
</dbReference>
<evidence type="ECO:0000256" key="13">
    <source>
        <dbReference type="ARBA" id="ARBA00022833"/>
    </source>
</evidence>
<evidence type="ECO:0000256" key="4">
    <source>
        <dbReference type="ARBA" id="ARBA00022490"/>
    </source>
</evidence>
<dbReference type="EC" id="3.6.4.13" evidence="3"/>
<feature type="domain" description="RLR CTR" evidence="23">
    <location>
        <begin position="893"/>
        <end position="1022"/>
    </location>
</feature>
<dbReference type="PANTHER" id="PTHR14074">
    <property type="entry name" value="HELICASE WITH DEATH DOMAIN-RELATED"/>
    <property type="match status" value="1"/>
</dbReference>
<dbReference type="CDD" id="cd12090">
    <property type="entry name" value="MDA5_ID"/>
    <property type="match status" value="1"/>
</dbReference>
<dbReference type="PROSITE" id="PS51192">
    <property type="entry name" value="HELICASE_ATP_BIND_1"/>
    <property type="match status" value="1"/>
</dbReference>
<feature type="domain" description="Helicase ATP-binding" evidence="21">
    <location>
        <begin position="334"/>
        <end position="527"/>
    </location>
</feature>
<evidence type="ECO:0000256" key="3">
    <source>
        <dbReference type="ARBA" id="ARBA00012552"/>
    </source>
</evidence>
<evidence type="ECO:0000313" key="24">
    <source>
        <dbReference type="Ensembl" id="ENSLLEP00000047037.1"/>
    </source>
</evidence>
<dbReference type="SMART" id="SM00490">
    <property type="entry name" value="HELICc"/>
    <property type="match status" value="1"/>
</dbReference>
<dbReference type="OrthoDB" id="416741at2759"/>
<keyword evidence="11" id="KW-0378">Hydrolase</keyword>
<organism evidence="24 25">
    <name type="scientific">Leptobrachium leishanense</name>
    <name type="common">Leishan spiny toad</name>
    <dbReference type="NCBI Taxonomy" id="445787"/>
    <lineage>
        <taxon>Eukaryota</taxon>
        <taxon>Metazoa</taxon>
        <taxon>Chordata</taxon>
        <taxon>Craniata</taxon>
        <taxon>Vertebrata</taxon>
        <taxon>Euteleostomi</taxon>
        <taxon>Amphibia</taxon>
        <taxon>Batrachia</taxon>
        <taxon>Anura</taxon>
        <taxon>Pelobatoidea</taxon>
        <taxon>Megophryidae</taxon>
        <taxon>Leptobrachium</taxon>
    </lineage>
</organism>
<dbReference type="AlphaFoldDB" id="A0A8C5R4A6"/>
<evidence type="ECO:0000259" key="22">
    <source>
        <dbReference type="PROSITE" id="PS51194"/>
    </source>
</evidence>
<keyword evidence="5" id="KW-1017">Isopeptide bond</keyword>
<evidence type="ECO:0000259" key="23">
    <source>
        <dbReference type="PROSITE" id="PS51789"/>
    </source>
</evidence>
<dbReference type="Gene3D" id="3.40.50.300">
    <property type="entry name" value="P-loop containing nucleotide triphosphate hydrolases"/>
    <property type="match status" value="2"/>
</dbReference>
<evidence type="ECO:0000256" key="18">
    <source>
        <dbReference type="ARBA" id="ARBA00023118"/>
    </source>
</evidence>
<keyword evidence="12" id="KW-0347">Helicase</keyword>
<keyword evidence="10" id="KW-0547">Nucleotide-binding</keyword>
<reference evidence="24" key="1">
    <citation type="submission" date="2025-08" db="UniProtKB">
        <authorList>
            <consortium name="Ensembl"/>
        </authorList>
    </citation>
    <scope>IDENTIFICATION</scope>
</reference>
<keyword evidence="9" id="KW-0677">Repeat</keyword>
<gene>
    <name evidence="24" type="primary">IFIH1</name>
</gene>
<dbReference type="InterPro" id="IPR041204">
    <property type="entry name" value="RIG-I-like_C"/>
</dbReference>
<evidence type="ECO:0000259" key="21">
    <source>
        <dbReference type="PROSITE" id="PS51192"/>
    </source>
</evidence>
<evidence type="ECO:0000256" key="11">
    <source>
        <dbReference type="ARBA" id="ARBA00022801"/>
    </source>
</evidence>
<dbReference type="PROSITE" id="PS51789">
    <property type="entry name" value="RLR_CTR"/>
    <property type="match status" value="1"/>
</dbReference>
<dbReference type="Pfam" id="PF16739">
    <property type="entry name" value="CARD_2"/>
    <property type="match status" value="2"/>
</dbReference>
<keyword evidence="25" id="KW-1185">Reference proteome</keyword>
<dbReference type="Pfam" id="PF00271">
    <property type="entry name" value="Helicase_C"/>
    <property type="match status" value="1"/>
</dbReference>
<keyword evidence="4" id="KW-0963">Cytoplasm</keyword>
<dbReference type="InterPro" id="IPR031964">
    <property type="entry name" value="CARD_dom"/>
</dbReference>
<dbReference type="InterPro" id="IPR051363">
    <property type="entry name" value="RLR_Helicase"/>
</dbReference>
<keyword evidence="14" id="KW-0067">ATP-binding</keyword>
<dbReference type="InterPro" id="IPR011029">
    <property type="entry name" value="DEATH-like_dom_sf"/>
</dbReference>
<dbReference type="Gene3D" id="2.170.150.30">
    <property type="entry name" value="RIG-I-like receptor, C-terminal regulatory domain"/>
    <property type="match status" value="1"/>
</dbReference>
<keyword evidence="8" id="KW-0479">Metal-binding</keyword>
<accession>A0A8C5R4A6</accession>
<dbReference type="GO" id="GO:0005737">
    <property type="term" value="C:cytoplasm"/>
    <property type="evidence" value="ECO:0007669"/>
    <property type="project" value="UniProtKB-SubCell"/>
</dbReference>
<dbReference type="SUPFAM" id="SSF52540">
    <property type="entry name" value="P-loop containing nucleoside triphosphate hydrolases"/>
    <property type="match status" value="1"/>
</dbReference>
<keyword evidence="18" id="KW-0051">Antiviral defense</keyword>
<dbReference type="GeneTree" id="ENSGT00940000153173"/>
<dbReference type="GO" id="GO:0008270">
    <property type="term" value="F:zinc ion binding"/>
    <property type="evidence" value="ECO:0007669"/>
    <property type="project" value="TreeGrafter"/>
</dbReference>
<proteinExistence type="inferred from homology"/>
<keyword evidence="7" id="KW-0399">Innate immunity</keyword>
<evidence type="ECO:0000256" key="5">
    <source>
        <dbReference type="ARBA" id="ARBA00022499"/>
    </source>
</evidence>
<evidence type="ECO:0000256" key="15">
    <source>
        <dbReference type="ARBA" id="ARBA00022843"/>
    </source>
</evidence>
<evidence type="ECO:0000256" key="19">
    <source>
        <dbReference type="ARBA" id="ARBA00049390"/>
    </source>
</evidence>
<dbReference type="Proteomes" id="UP000694569">
    <property type="component" value="Unplaced"/>
</dbReference>
<keyword evidence="16" id="KW-0391">Immunity</keyword>
<dbReference type="InterPro" id="IPR027417">
    <property type="entry name" value="P-loop_NTPase"/>
</dbReference>
<dbReference type="InterPro" id="IPR006935">
    <property type="entry name" value="Helicase/UvrB_N"/>
</dbReference>
<evidence type="ECO:0000256" key="17">
    <source>
        <dbReference type="ARBA" id="ARBA00022884"/>
    </source>
</evidence>
<dbReference type="Ensembl" id="ENSLLET00000048887.1">
    <property type="protein sequence ID" value="ENSLLEP00000047037.1"/>
    <property type="gene ID" value="ENSLLEG00000029711.1"/>
</dbReference>
<dbReference type="GO" id="GO:0003677">
    <property type="term" value="F:DNA binding"/>
    <property type="evidence" value="ECO:0007669"/>
    <property type="project" value="InterPro"/>
</dbReference>
<keyword evidence="15" id="KW-0832">Ubl conjugation</keyword>
<evidence type="ECO:0000256" key="7">
    <source>
        <dbReference type="ARBA" id="ARBA00022588"/>
    </source>
</evidence>
<dbReference type="GO" id="GO:0005524">
    <property type="term" value="F:ATP binding"/>
    <property type="evidence" value="ECO:0007669"/>
    <property type="project" value="UniProtKB-KW"/>
</dbReference>
<dbReference type="Pfam" id="PF18119">
    <property type="entry name" value="RIG-I_C"/>
    <property type="match status" value="1"/>
</dbReference>
<keyword evidence="17" id="KW-0694">RNA-binding</keyword>
<dbReference type="InterPro" id="IPR038557">
    <property type="entry name" value="RLR_C_sf"/>
</dbReference>
<feature type="region of interest" description="Disordered" evidence="20">
    <location>
        <begin position="195"/>
        <end position="223"/>
    </location>
</feature>
<dbReference type="GO" id="GO:0003727">
    <property type="term" value="F:single-stranded RNA binding"/>
    <property type="evidence" value="ECO:0007669"/>
    <property type="project" value="TreeGrafter"/>
</dbReference>
<dbReference type="Pfam" id="PF04851">
    <property type="entry name" value="ResIII"/>
    <property type="match status" value="1"/>
</dbReference>
<evidence type="ECO:0000256" key="12">
    <source>
        <dbReference type="ARBA" id="ARBA00022806"/>
    </source>
</evidence>